<dbReference type="GeneID" id="66064798"/>
<feature type="compositionally biased region" description="Basic and acidic residues" evidence="1">
    <location>
        <begin position="1"/>
        <end position="30"/>
    </location>
</feature>
<evidence type="ECO:0000313" key="2">
    <source>
        <dbReference type="EMBL" id="QUC19779.1"/>
    </source>
</evidence>
<reference evidence="2" key="1">
    <citation type="submission" date="2020-03" db="EMBL/GenBank/DDBJ databases">
        <title>A mixture of massive structural variations and highly conserved coding sequences in Ustilaginoidea virens genome.</title>
        <authorList>
            <person name="Zhang K."/>
            <person name="Zhao Z."/>
            <person name="Zhang Z."/>
            <person name="Li Y."/>
            <person name="Hsiang T."/>
            <person name="Sun W."/>
        </authorList>
    </citation>
    <scope>NUCLEOTIDE SEQUENCE</scope>
    <source>
        <strain evidence="2">UV-8b</strain>
    </source>
</reference>
<dbReference type="RefSeq" id="XP_042997452.1">
    <property type="nucleotide sequence ID" value="XM_043141518.1"/>
</dbReference>
<accession>A0A8E5HQP5</accession>
<dbReference type="KEGG" id="uvi:66064798"/>
<gene>
    <name evidence="2" type="ORF">UV8b_04020</name>
</gene>
<dbReference type="AlphaFoldDB" id="A0A8E5HQP5"/>
<feature type="region of interest" description="Disordered" evidence="1">
    <location>
        <begin position="256"/>
        <end position="296"/>
    </location>
</feature>
<organism evidence="2 3">
    <name type="scientific">Ustilaginoidea virens</name>
    <name type="common">Rice false smut fungus</name>
    <name type="synonym">Villosiclava virens</name>
    <dbReference type="NCBI Taxonomy" id="1159556"/>
    <lineage>
        <taxon>Eukaryota</taxon>
        <taxon>Fungi</taxon>
        <taxon>Dikarya</taxon>
        <taxon>Ascomycota</taxon>
        <taxon>Pezizomycotina</taxon>
        <taxon>Sordariomycetes</taxon>
        <taxon>Hypocreomycetidae</taxon>
        <taxon>Hypocreales</taxon>
        <taxon>Clavicipitaceae</taxon>
        <taxon>Ustilaginoidea</taxon>
    </lineage>
</organism>
<keyword evidence="3" id="KW-1185">Reference proteome</keyword>
<proteinExistence type="predicted"/>
<dbReference type="EMBL" id="CP072755">
    <property type="protein sequence ID" value="QUC19779.1"/>
    <property type="molecule type" value="Genomic_DNA"/>
</dbReference>
<evidence type="ECO:0000256" key="1">
    <source>
        <dbReference type="SAM" id="MobiDB-lite"/>
    </source>
</evidence>
<dbReference type="Proteomes" id="UP000027002">
    <property type="component" value="Chromosome 3"/>
</dbReference>
<feature type="compositionally biased region" description="Basic and acidic residues" evidence="1">
    <location>
        <begin position="93"/>
        <end position="117"/>
    </location>
</feature>
<feature type="region of interest" description="Disordered" evidence="1">
    <location>
        <begin position="190"/>
        <end position="220"/>
    </location>
</feature>
<evidence type="ECO:0000313" key="3">
    <source>
        <dbReference type="Proteomes" id="UP000027002"/>
    </source>
</evidence>
<feature type="region of interest" description="Disordered" evidence="1">
    <location>
        <begin position="1"/>
        <end position="137"/>
    </location>
</feature>
<protein>
    <submittedName>
        <fullName evidence="2">Uncharacterized protein</fullName>
    </submittedName>
</protein>
<name>A0A8E5HQP5_USTVR</name>
<sequence length="296" mass="32175">MERGRIGRAVEKQNGPADRDNGPKRAETDWNRPGSLVGGRSLEPGAWGPAPAASCPETRDQTRGQMPDAAGQMPQARCRRPDAAGQMPQATSHKAETSKRRKEAGRYRIERGKERPIVDQPSNGAGTRQEQRETSGVNPLRTGVRRWTGFGAGDMGKLDAWCHLDLEGGKILDIVHTPYCKDETAVSTATAGGSGLRGMRNARVPRGNPQERRYQGRQNPADGRCRAVHVILRRRRPRAASAKDLEIDSVDACKGEESAARLGPLGEASARRPPLLGEAATARDLTRGRTRPSWAT</sequence>